<name>A0ABP9R768_9GAMM</name>
<gene>
    <name evidence="1" type="ORF">GCM10023342_08730</name>
</gene>
<sequence length="262" mass="30334">MIATPRSCIYRGQLRHRRFVPCGHAFSYQLWMAWLDLDELPRLFTQVPGFSAQRSALARYRREDYLAPHDRPLKQAVRERLASELGGDLAAAADGRVCMLAQLRLCGVTFNPLTLYYAYDRHERLRAVLGEVTNTPWGERHVYACAVDPARHLHGATFTKALHVSPFNPMDMDYRWRFNAPGERLYLHMENWQAGTRHFDATLTLTARPATRRVLLETLSRQPWMSLKTVAAIHFEALRLWAKRAPVYTRHRRGSGHRENSP</sequence>
<dbReference type="EMBL" id="BAABKI010000010">
    <property type="protein sequence ID" value="GAA5172314.1"/>
    <property type="molecule type" value="Genomic_DNA"/>
</dbReference>
<dbReference type="Pfam" id="PF07103">
    <property type="entry name" value="DUF1365"/>
    <property type="match status" value="1"/>
</dbReference>
<reference evidence="2" key="1">
    <citation type="journal article" date="2019" name="Int. J. Syst. Evol. Microbiol.">
        <title>The Global Catalogue of Microorganisms (GCM) 10K type strain sequencing project: providing services to taxonomists for standard genome sequencing and annotation.</title>
        <authorList>
            <consortium name="The Broad Institute Genomics Platform"/>
            <consortium name="The Broad Institute Genome Sequencing Center for Infectious Disease"/>
            <person name="Wu L."/>
            <person name="Ma J."/>
        </authorList>
    </citation>
    <scope>NUCLEOTIDE SEQUENCE [LARGE SCALE GENOMIC DNA]</scope>
    <source>
        <strain evidence="2">JCM 18472</strain>
    </source>
</reference>
<accession>A0ABP9R768</accession>
<dbReference type="PANTHER" id="PTHR33973">
    <property type="entry name" value="OS07G0153300 PROTEIN"/>
    <property type="match status" value="1"/>
</dbReference>
<evidence type="ECO:0000313" key="2">
    <source>
        <dbReference type="Proteomes" id="UP001500074"/>
    </source>
</evidence>
<dbReference type="Proteomes" id="UP001500074">
    <property type="component" value="Unassembled WGS sequence"/>
</dbReference>
<dbReference type="InterPro" id="IPR010775">
    <property type="entry name" value="DUF1365"/>
</dbReference>
<comment type="caution">
    <text evidence="1">The sequence shown here is derived from an EMBL/GenBank/DDBJ whole genome shotgun (WGS) entry which is preliminary data.</text>
</comment>
<organism evidence="1 2">
    <name type="scientific">Modicisalibacter zincidurans</name>
    <dbReference type="NCBI Taxonomy" id="1178777"/>
    <lineage>
        <taxon>Bacteria</taxon>
        <taxon>Pseudomonadati</taxon>
        <taxon>Pseudomonadota</taxon>
        <taxon>Gammaproteobacteria</taxon>
        <taxon>Oceanospirillales</taxon>
        <taxon>Halomonadaceae</taxon>
        <taxon>Modicisalibacter</taxon>
    </lineage>
</organism>
<proteinExistence type="predicted"/>
<dbReference type="PANTHER" id="PTHR33973:SF4">
    <property type="entry name" value="OS07G0153300 PROTEIN"/>
    <property type="match status" value="1"/>
</dbReference>
<keyword evidence="2" id="KW-1185">Reference proteome</keyword>
<evidence type="ECO:0000313" key="1">
    <source>
        <dbReference type="EMBL" id="GAA5172314.1"/>
    </source>
</evidence>
<protein>
    <submittedName>
        <fullName evidence="1">DUF1365 domain-containing protein</fullName>
    </submittedName>
</protein>
<dbReference type="RefSeq" id="WP_031382416.1">
    <property type="nucleotide sequence ID" value="NZ_BAABKI010000010.1"/>
</dbReference>